<evidence type="ECO:0000256" key="4">
    <source>
        <dbReference type="SAM" id="MobiDB-lite"/>
    </source>
</evidence>
<keyword evidence="2 5" id="KW-0689">Ribosomal protein</keyword>
<dbReference type="GO" id="GO:0006412">
    <property type="term" value="P:translation"/>
    <property type="evidence" value="ECO:0007669"/>
    <property type="project" value="InterPro"/>
</dbReference>
<dbReference type="SUPFAM" id="SSF53137">
    <property type="entry name" value="Translational machinery components"/>
    <property type="match status" value="1"/>
</dbReference>
<dbReference type="GO" id="GO:1990904">
    <property type="term" value="C:ribonucleoprotein complex"/>
    <property type="evidence" value="ECO:0007669"/>
    <property type="project" value="UniProtKB-KW"/>
</dbReference>
<evidence type="ECO:0000313" key="5">
    <source>
        <dbReference type="EMBL" id="RVW45780.1"/>
    </source>
</evidence>
<dbReference type="PANTHER" id="PTHR11759">
    <property type="entry name" value="40S RIBOSOMAL PROTEIN S14/30S RIBOSOMAL PROTEIN S11"/>
    <property type="match status" value="1"/>
</dbReference>
<organism evidence="5 6">
    <name type="scientific">Vitis vinifera</name>
    <name type="common">Grape</name>
    <dbReference type="NCBI Taxonomy" id="29760"/>
    <lineage>
        <taxon>Eukaryota</taxon>
        <taxon>Viridiplantae</taxon>
        <taxon>Streptophyta</taxon>
        <taxon>Embryophyta</taxon>
        <taxon>Tracheophyta</taxon>
        <taxon>Spermatophyta</taxon>
        <taxon>Magnoliopsida</taxon>
        <taxon>eudicotyledons</taxon>
        <taxon>Gunneridae</taxon>
        <taxon>Pentapetalae</taxon>
        <taxon>rosids</taxon>
        <taxon>Vitales</taxon>
        <taxon>Vitaceae</taxon>
        <taxon>Viteae</taxon>
        <taxon>Vitis</taxon>
    </lineage>
</organism>
<proteinExistence type="inferred from homology"/>
<protein>
    <submittedName>
        <fullName evidence="5">40S ribosomal protein S14</fullName>
    </submittedName>
</protein>
<accession>A0A438EE75</accession>
<keyword evidence="3" id="KW-0687">Ribonucleoprotein</keyword>
<dbReference type="AlphaFoldDB" id="A0A438EE75"/>
<dbReference type="GO" id="GO:0005840">
    <property type="term" value="C:ribosome"/>
    <property type="evidence" value="ECO:0007669"/>
    <property type="project" value="UniProtKB-KW"/>
</dbReference>
<dbReference type="Pfam" id="PF00411">
    <property type="entry name" value="Ribosomal_S11"/>
    <property type="match status" value="1"/>
</dbReference>
<dbReference type="EMBL" id="QGNW01001312">
    <property type="protein sequence ID" value="RVW45780.1"/>
    <property type="molecule type" value="Genomic_DNA"/>
</dbReference>
<dbReference type="Proteomes" id="UP000288805">
    <property type="component" value="Unassembled WGS sequence"/>
</dbReference>
<dbReference type="Gene3D" id="3.30.420.80">
    <property type="entry name" value="Ribosomal protein S11"/>
    <property type="match status" value="1"/>
</dbReference>
<gene>
    <name evidence="5" type="primary">RS141_2</name>
    <name evidence="5" type="ORF">CK203_115235</name>
</gene>
<dbReference type="InterPro" id="IPR036967">
    <property type="entry name" value="Ribosomal_uS11_sf"/>
</dbReference>
<evidence type="ECO:0000256" key="3">
    <source>
        <dbReference type="ARBA" id="ARBA00023274"/>
    </source>
</evidence>
<comment type="caution">
    <text evidence="5">The sequence shown here is derived from an EMBL/GenBank/DDBJ whole genome shotgun (WGS) entry which is preliminary data.</text>
</comment>
<evidence type="ECO:0000313" key="6">
    <source>
        <dbReference type="Proteomes" id="UP000288805"/>
    </source>
</evidence>
<comment type="similarity">
    <text evidence="1">Belongs to the universal ribosomal protein uS11 family.</text>
</comment>
<name>A0A438EE75_VITVI</name>
<feature type="region of interest" description="Disordered" evidence="4">
    <location>
        <begin position="83"/>
        <end position="127"/>
    </location>
</feature>
<reference evidence="5 6" key="1">
    <citation type="journal article" date="2018" name="PLoS Genet.">
        <title>Population sequencing reveals clonal diversity and ancestral inbreeding in the grapevine cultivar Chardonnay.</title>
        <authorList>
            <person name="Roach M.J."/>
            <person name="Johnson D.L."/>
            <person name="Bohlmann J."/>
            <person name="van Vuuren H.J."/>
            <person name="Jones S.J."/>
            <person name="Pretorius I.S."/>
            <person name="Schmidt S.A."/>
            <person name="Borneman A.R."/>
        </authorList>
    </citation>
    <scope>NUCLEOTIDE SEQUENCE [LARGE SCALE GENOMIC DNA]</scope>
    <source>
        <strain evidence="6">cv. Chardonnay</strain>
        <tissue evidence="5">Leaf</tissue>
    </source>
</reference>
<evidence type="ECO:0000256" key="2">
    <source>
        <dbReference type="ARBA" id="ARBA00022980"/>
    </source>
</evidence>
<dbReference type="GO" id="GO:0003735">
    <property type="term" value="F:structural constituent of ribosome"/>
    <property type="evidence" value="ECO:0007669"/>
    <property type="project" value="InterPro"/>
</dbReference>
<evidence type="ECO:0000256" key="1">
    <source>
        <dbReference type="ARBA" id="ARBA00006194"/>
    </source>
</evidence>
<dbReference type="InterPro" id="IPR001971">
    <property type="entry name" value="Ribosomal_uS11"/>
</dbReference>
<sequence>MQPLDLLETLVRTTASMKEKADGKGSSPCVAMPAAQDVSQGCKELDVTVLHVKLRAVGGNKTKTPGPSAHKAAKEISFSISRLRRCKDPTPAPAPARDTKESRRWPAAVTQRHSQGPAGGPRHQESSAARIPLQLQPATPRDLADGLQQQLSDTHKVPSAAHDTKRAPLQGIPLLQLQLQLQPTTLRDLAGGLQQRHSKGEERHIGDLGMVFGRMGVV</sequence>